<dbReference type="GO" id="GO:0051056">
    <property type="term" value="P:regulation of small GTPase mediated signal transduction"/>
    <property type="evidence" value="ECO:0007669"/>
    <property type="project" value="InterPro"/>
</dbReference>
<dbReference type="GO" id="GO:0005096">
    <property type="term" value="F:GTPase activator activity"/>
    <property type="evidence" value="ECO:0007669"/>
    <property type="project" value="UniProtKB-KW"/>
</dbReference>
<sequence>MILQNTFFKEECLGVHRSIVQDDISINQKIQAIISNSLLLYTYKYTDKGSNCLMYIFLQDKYWDIILLSNNGITQYTIKPILTAFQRLFMKPKQYQIQKALFIQMNDFKEIKSPSIVVLQQFLEFENNSQKQRKIGILYQKCDQNTEQQMLQNTGSFENFEQFLSILGQRIQITNGLTYYTGGLDAKGRDGDVLYTHLLDTELAFHVSTWLKHVNNDDQQLIKKRHIGNDNIIILFQEQGSVYDLSDFTSQMTCVWVVIEQISSVSLNEQEILVSVKIFYKTFIEFAGQEIPPELTEKILVNKNFLATFLLQKLLDISKSIWCSGEFQLKKQRQRISLIDKVGQ</sequence>
<dbReference type="PANTHER" id="PTHR15711">
    <property type="entry name" value="RAP GTPASE-ACTIVATING PROTEIN"/>
    <property type="match status" value="1"/>
</dbReference>
<reference evidence="3" key="1">
    <citation type="journal article" date="2014" name="PLoS Genet.">
        <title>The Genome of Spironucleus salmonicida Highlights a Fish Pathogen Adapted to Fluctuating Environments.</title>
        <authorList>
            <person name="Xu F."/>
            <person name="Jerlstrom-Hultqvist J."/>
            <person name="Einarsson E."/>
            <person name="Astvaldsson A."/>
            <person name="Svard S.G."/>
            <person name="Andersson J.O."/>
        </authorList>
    </citation>
    <scope>NUCLEOTIDE SEQUENCE</scope>
</reference>
<dbReference type="PROSITE" id="PS50085">
    <property type="entry name" value="RAPGAP"/>
    <property type="match status" value="1"/>
</dbReference>
<dbReference type="InterPro" id="IPR000331">
    <property type="entry name" value="Rap/Ran_GAP_dom"/>
</dbReference>
<evidence type="ECO:0000259" key="2">
    <source>
        <dbReference type="PROSITE" id="PS50085"/>
    </source>
</evidence>
<dbReference type="AlphaFoldDB" id="V6LZG8"/>
<keyword evidence="1" id="KW-0343">GTPase activation</keyword>
<feature type="domain" description="Rap-GAP" evidence="2">
    <location>
        <begin position="121"/>
        <end position="342"/>
    </location>
</feature>
<dbReference type="InterPro" id="IPR035974">
    <property type="entry name" value="Rap/Ran-GAP_sf"/>
</dbReference>
<dbReference type="EMBL" id="KI545953">
    <property type="protein sequence ID" value="EST49151.1"/>
    <property type="molecule type" value="Genomic_DNA"/>
</dbReference>
<gene>
    <name evidence="3" type="ORF">SS50377_10363</name>
</gene>
<organism evidence="3">
    <name type="scientific">Spironucleus salmonicida</name>
    <dbReference type="NCBI Taxonomy" id="348837"/>
    <lineage>
        <taxon>Eukaryota</taxon>
        <taxon>Metamonada</taxon>
        <taxon>Diplomonadida</taxon>
        <taxon>Hexamitidae</taxon>
        <taxon>Hexamitinae</taxon>
        <taxon>Spironucleus</taxon>
    </lineage>
</organism>
<dbReference type="InterPro" id="IPR050989">
    <property type="entry name" value="Rap1_Ran_GAP"/>
</dbReference>
<dbReference type="VEuPathDB" id="GiardiaDB:SS50377_26674"/>
<dbReference type="Pfam" id="PF02145">
    <property type="entry name" value="Rap_GAP"/>
    <property type="match status" value="1"/>
</dbReference>
<proteinExistence type="predicted"/>
<evidence type="ECO:0000256" key="1">
    <source>
        <dbReference type="ARBA" id="ARBA00022468"/>
    </source>
</evidence>
<accession>V6LZG8</accession>
<dbReference type="Gene3D" id="3.40.50.11210">
    <property type="entry name" value="Rap/Ran-GAP"/>
    <property type="match status" value="1"/>
</dbReference>
<protein>
    <submittedName>
        <fullName evidence="3">Rap/ran-GAP family protein</fullName>
    </submittedName>
</protein>
<name>V6LZG8_9EUKA</name>
<evidence type="ECO:0000313" key="3">
    <source>
        <dbReference type="EMBL" id="EST49151.1"/>
    </source>
</evidence>
<dbReference type="SUPFAM" id="SSF111347">
    <property type="entry name" value="Rap/Ran-GAP"/>
    <property type="match status" value="1"/>
</dbReference>